<dbReference type="GO" id="GO:0005524">
    <property type="term" value="F:ATP binding"/>
    <property type="evidence" value="ECO:0007669"/>
    <property type="project" value="UniProtKB-KW"/>
</dbReference>
<dbReference type="Pfam" id="PF01259">
    <property type="entry name" value="SAICAR_synt"/>
    <property type="match status" value="1"/>
</dbReference>
<dbReference type="EMBL" id="PDZR01000015">
    <property type="protein sequence ID" value="PNG25493.1"/>
    <property type="molecule type" value="Genomic_DNA"/>
</dbReference>
<evidence type="ECO:0000256" key="1">
    <source>
        <dbReference type="ARBA" id="ARBA00004672"/>
    </source>
</evidence>
<sequence>MTPPRIDAAGLAPYRDYVLEEAFIPELPNYYRGKVRENYDLPNGERILIATDRVSAFDQNLASIPFKGQVLTEIARFWFEATADICPNHVRANPDPNVVVVERLEMMPVEIIVRDYLAGSTATSILTMYRAGARRIYGLDFPDGMRANEKLPQTIVTPTSKAGHGSHDAPLTADEILESGLLTPRQWEDVCEKALALFTRGREIAAGRGLILADTKYEFGFNAEGHIVLADEIHTPDSSRYWLEETYPERLESGEPPDSLDKDFIRHWVSARCDPYRDPIPAIPPEVILEAAATYIRTFETITARSFVFPEDQIAPLDRIRASLAFYWTR</sequence>
<evidence type="ECO:0000256" key="7">
    <source>
        <dbReference type="ARBA" id="ARBA00048475"/>
    </source>
</evidence>
<evidence type="ECO:0000256" key="3">
    <source>
        <dbReference type="ARBA" id="ARBA00022598"/>
    </source>
</evidence>
<evidence type="ECO:0000313" key="10">
    <source>
        <dbReference type="EMBL" id="PNG25493.1"/>
    </source>
</evidence>
<comment type="similarity">
    <text evidence="2 8">Belongs to the SAICAR synthetase family.</text>
</comment>
<dbReference type="SUPFAM" id="SSF56104">
    <property type="entry name" value="SAICAR synthase-like"/>
    <property type="match status" value="1"/>
</dbReference>
<dbReference type="UniPathway" id="UPA00074">
    <property type="reaction ID" value="UER00131"/>
</dbReference>
<dbReference type="Gene3D" id="3.30.470.20">
    <property type="entry name" value="ATP-grasp fold, B domain"/>
    <property type="match status" value="1"/>
</dbReference>
<keyword evidence="6 8" id="KW-0067">ATP-binding</keyword>
<dbReference type="PANTHER" id="PTHR43700">
    <property type="entry name" value="PHOSPHORIBOSYLAMINOIMIDAZOLE-SUCCINOCARBOXAMIDE SYNTHASE"/>
    <property type="match status" value="1"/>
</dbReference>
<dbReference type="OrthoDB" id="9801549at2"/>
<protein>
    <recommendedName>
        <fullName evidence="8">Phosphoribosylaminoimidazole-succinocarboxamide synthase</fullName>
        <ecNumber evidence="8">6.3.2.6</ecNumber>
    </recommendedName>
    <alternativeName>
        <fullName evidence="8">SAICAR synthetase</fullName>
    </alternativeName>
</protein>
<dbReference type="Proteomes" id="UP000236286">
    <property type="component" value="Unassembled WGS sequence"/>
</dbReference>
<keyword evidence="5 8" id="KW-0658">Purine biosynthesis</keyword>
<dbReference type="Gene3D" id="3.30.200.20">
    <property type="entry name" value="Phosphorylase Kinase, domain 1"/>
    <property type="match status" value="1"/>
</dbReference>
<keyword evidence="3 8" id="KW-0436">Ligase</keyword>
<dbReference type="PROSITE" id="PS01058">
    <property type="entry name" value="SAICAR_SYNTHETASE_2"/>
    <property type="match status" value="1"/>
</dbReference>
<evidence type="ECO:0000259" key="9">
    <source>
        <dbReference type="Pfam" id="PF01259"/>
    </source>
</evidence>
<evidence type="ECO:0000256" key="2">
    <source>
        <dbReference type="ARBA" id="ARBA00010190"/>
    </source>
</evidence>
<dbReference type="EC" id="6.3.2.6" evidence="8"/>
<dbReference type="GO" id="GO:0004639">
    <property type="term" value="F:phosphoribosylaminoimidazolesuccinocarboxamide synthase activity"/>
    <property type="evidence" value="ECO:0007669"/>
    <property type="project" value="UniProtKB-UniRule"/>
</dbReference>
<dbReference type="GO" id="GO:0005737">
    <property type="term" value="C:cytoplasm"/>
    <property type="evidence" value="ECO:0007669"/>
    <property type="project" value="TreeGrafter"/>
</dbReference>
<dbReference type="InterPro" id="IPR028923">
    <property type="entry name" value="SAICAR_synt/ADE2_N"/>
</dbReference>
<evidence type="ECO:0000313" key="11">
    <source>
        <dbReference type="Proteomes" id="UP000236286"/>
    </source>
</evidence>
<comment type="pathway">
    <text evidence="1 8">Purine metabolism; IMP biosynthesis via de novo pathway; 5-amino-1-(5-phospho-D-ribosyl)imidazole-4-carboxamide from 5-amino-1-(5-phospho-D-ribosyl)imidazole-4-carboxylate: step 1/2.</text>
</comment>
<dbReference type="RefSeq" id="WP_102844231.1">
    <property type="nucleotide sequence ID" value="NZ_PDZR01000015.1"/>
</dbReference>
<dbReference type="AlphaFoldDB" id="A0A2J7TFI1"/>
<comment type="caution">
    <text evidence="10">The sequence shown here is derived from an EMBL/GenBank/DDBJ whole genome shotgun (WGS) entry which is preliminary data.</text>
</comment>
<evidence type="ECO:0000256" key="8">
    <source>
        <dbReference type="HAMAP-Rule" id="MF_00137"/>
    </source>
</evidence>
<accession>A0A2J7TFI1</accession>
<dbReference type="PANTHER" id="PTHR43700:SF1">
    <property type="entry name" value="PHOSPHORIBOSYLAMINOIMIDAZOLE-SUCCINOCARBOXAMIDE SYNTHASE"/>
    <property type="match status" value="1"/>
</dbReference>
<proteinExistence type="inferred from homology"/>
<dbReference type="InterPro" id="IPR018236">
    <property type="entry name" value="SAICAR_synthetase_CS"/>
</dbReference>
<keyword evidence="4 8" id="KW-0547">Nucleotide-binding</keyword>
<reference evidence="10 11" key="1">
    <citation type="submission" date="2017-10" db="EMBL/GenBank/DDBJ databases">
        <title>Genome announcement of Methylocella silvestris TVC from permafrost.</title>
        <authorList>
            <person name="Wang J."/>
            <person name="Geng K."/>
            <person name="Ul-Haque F."/>
            <person name="Crombie A.T."/>
            <person name="Street L.E."/>
            <person name="Wookey P.A."/>
            <person name="Murrell J.C."/>
            <person name="Pratscher J."/>
        </authorList>
    </citation>
    <scope>NUCLEOTIDE SEQUENCE [LARGE SCALE GENOMIC DNA]</scope>
    <source>
        <strain evidence="10 11">TVC</strain>
    </source>
</reference>
<gene>
    <name evidence="8" type="primary">purC</name>
    <name evidence="10" type="ORF">CR492_13320</name>
</gene>
<dbReference type="GO" id="GO:0006189">
    <property type="term" value="P:'de novo' IMP biosynthetic process"/>
    <property type="evidence" value="ECO:0007669"/>
    <property type="project" value="UniProtKB-UniRule"/>
</dbReference>
<comment type="catalytic activity">
    <reaction evidence="7 8">
        <text>5-amino-1-(5-phospho-D-ribosyl)imidazole-4-carboxylate + L-aspartate + ATP = (2S)-2-[5-amino-1-(5-phospho-beta-D-ribosyl)imidazole-4-carboxamido]succinate + ADP + phosphate + 2 H(+)</text>
        <dbReference type="Rhea" id="RHEA:22628"/>
        <dbReference type="ChEBI" id="CHEBI:15378"/>
        <dbReference type="ChEBI" id="CHEBI:29991"/>
        <dbReference type="ChEBI" id="CHEBI:30616"/>
        <dbReference type="ChEBI" id="CHEBI:43474"/>
        <dbReference type="ChEBI" id="CHEBI:58443"/>
        <dbReference type="ChEBI" id="CHEBI:77657"/>
        <dbReference type="ChEBI" id="CHEBI:456216"/>
        <dbReference type="EC" id="6.3.2.6"/>
    </reaction>
</comment>
<evidence type="ECO:0000256" key="5">
    <source>
        <dbReference type="ARBA" id="ARBA00022755"/>
    </source>
</evidence>
<dbReference type="CDD" id="cd01414">
    <property type="entry name" value="SAICAR_synt_Sc"/>
    <property type="match status" value="1"/>
</dbReference>
<name>A0A2J7TFI1_METSI</name>
<organism evidence="10 11">
    <name type="scientific">Methylocella silvestris</name>
    <dbReference type="NCBI Taxonomy" id="199596"/>
    <lineage>
        <taxon>Bacteria</taxon>
        <taxon>Pseudomonadati</taxon>
        <taxon>Pseudomonadota</taxon>
        <taxon>Alphaproteobacteria</taxon>
        <taxon>Hyphomicrobiales</taxon>
        <taxon>Beijerinckiaceae</taxon>
        <taxon>Methylocella</taxon>
    </lineage>
</organism>
<dbReference type="NCBIfam" id="NF009251">
    <property type="entry name" value="PRK12607.1"/>
    <property type="match status" value="1"/>
</dbReference>
<evidence type="ECO:0000256" key="4">
    <source>
        <dbReference type="ARBA" id="ARBA00022741"/>
    </source>
</evidence>
<feature type="domain" description="SAICAR synthetase/ADE2 N-terminal" evidence="9">
    <location>
        <begin position="30"/>
        <end position="278"/>
    </location>
</feature>
<evidence type="ECO:0000256" key="6">
    <source>
        <dbReference type="ARBA" id="ARBA00022840"/>
    </source>
</evidence>
<dbReference type="HAMAP" id="MF_00137">
    <property type="entry name" value="SAICAR_synth"/>
    <property type="match status" value="1"/>
</dbReference>